<evidence type="ECO:0008006" key="4">
    <source>
        <dbReference type="Google" id="ProtNLM"/>
    </source>
</evidence>
<protein>
    <recommendedName>
        <fullName evidence="4">Toxin-antitoxin system YwqK family antitoxin</fullName>
    </recommendedName>
</protein>
<name>A0A5M6CIT6_9BACT</name>
<dbReference type="AlphaFoldDB" id="A0A5M6CIT6"/>
<dbReference type="Gene3D" id="3.90.930.1">
    <property type="match status" value="1"/>
</dbReference>
<accession>A0A5M6CIT6</accession>
<evidence type="ECO:0000313" key="2">
    <source>
        <dbReference type="EMBL" id="KAA5535014.1"/>
    </source>
</evidence>
<dbReference type="Pfam" id="PF07661">
    <property type="entry name" value="MORN_2"/>
    <property type="match status" value="2"/>
</dbReference>
<gene>
    <name evidence="2" type="ORF">F0919_10475</name>
</gene>
<dbReference type="SUPFAM" id="SSF82185">
    <property type="entry name" value="Histone H3 K4-specific methyltransferase SET7/9 N-terminal domain"/>
    <property type="match status" value="1"/>
</dbReference>
<sequence length="219" mass="25340">MKRIILPFFFIGIACHASAQNMRPLYEAYFSHPDDMENNEDGPGYHFKVGDSLVVSMSDDGYYKLTNDKGQVLEEGDTDEGDNAFMRHGTWTEYYRNGKPKTTGNYFQNKPYGHWKFFNESGNTVSECDVVPIVTEDGTTAYCKAGLELVYFDNGKIKEERYYMAEPYEEDSRIKVEDPETEKAIWKTIKVKAYRSKAFGTWVYYNEDGTVEKREDKKG</sequence>
<feature type="signal peptide" evidence="1">
    <location>
        <begin position="1"/>
        <end position="19"/>
    </location>
</feature>
<organism evidence="2 3">
    <name type="scientific">Taibaiella lutea</name>
    <dbReference type="NCBI Taxonomy" id="2608001"/>
    <lineage>
        <taxon>Bacteria</taxon>
        <taxon>Pseudomonadati</taxon>
        <taxon>Bacteroidota</taxon>
        <taxon>Chitinophagia</taxon>
        <taxon>Chitinophagales</taxon>
        <taxon>Chitinophagaceae</taxon>
        <taxon>Taibaiella</taxon>
    </lineage>
</organism>
<reference evidence="2 3" key="1">
    <citation type="submission" date="2019-09" db="EMBL/GenBank/DDBJ databases">
        <title>Genome sequence and assembly of Taibaiella sp.</title>
        <authorList>
            <person name="Chhetri G."/>
        </authorList>
    </citation>
    <scope>NUCLEOTIDE SEQUENCE [LARGE SCALE GENOMIC DNA]</scope>
    <source>
        <strain evidence="2 3">KVB11</strain>
    </source>
</reference>
<dbReference type="Proteomes" id="UP000323632">
    <property type="component" value="Unassembled WGS sequence"/>
</dbReference>
<evidence type="ECO:0000256" key="1">
    <source>
        <dbReference type="SAM" id="SignalP"/>
    </source>
</evidence>
<dbReference type="EMBL" id="VWSH01000002">
    <property type="protein sequence ID" value="KAA5535014.1"/>
    <property type="molecule type" value="Genomic_DNA"/>
</dbReference>
<comment type="caution">
    <text evidence="2">The sequence shown here is derived from an EMBL/GenBank/DDBJ whole genome shotgun (WGS) entry which is preliminary data.</text>
</comment>
<proteinExistence type="predicted"/>
<evidence type="ECO:0000313" key="3">
    <source>
        <dbReference type="Proteomes" id="UP000323632"/>
    </source>
</evidence>
<keyword evidence="3" id="KW-1185">Reference proteome</keyword>
<feature type="chain" id="PRO_5024317590" description="Toxin-antitoxin system YwqK family antitoxin" evidence="1">
    <location>
        <begin position="20"/>
        <end position="219"/>
    </location>
</feature>
<dbReference type="PROSITE" id="PS51257">
    <property type="entry name" value="PROKAR_LIPOPROTEIN"/>
    <property type="match status" value="1"/>
</dbReference>
<dbReference type="RefSeq" id="WP_150032693.1">
    <property type="nucleotide sequence ID" value="NZ_VWSH01000002.1"/>
</dbReference>
<dbReference type="InterPro" id="IPR011652">
    <property type="entry name" value="MORN_2"/>
</dbReference>
<keyword evidence="1" id="KW-0732">Signal</keyword>